<dbReference type="RefSeq" id="WP_184264581.1">
    <property type="nucleotide sequence ID" value="NZ_JACIIX010000012.1"/>
</dbReference>
<proteinExistence type="predicted"/>
<evidence type="ECO:0000313" key="2">
    <source>
        <dbReference type="EMBL" id="MBB6211634.1"/>
    </source>
</evidence>
<feature type="signal peptide" evidence="1">
    <location>
        <begin position="1"/>
        <end position="21"/>
    </location>
</feature>
<reference evidence="2 3" key="1">
    <citation type="submission" date="2020-08" db="EMBL/GenBank/DDBJ databases">
        <title>Genomic Encyclopedia of Type Strains, Phase IV (KMG-IV): sequencing the most valuable type-strain genomes for metagenomic binning, comparative biology and taxonomic classification.</title>
        <authorList>
            <person name="Goeker M."/>
        </authorList>
    </citation>
    <scope>NUCLEOTIDE SEQUENCE [LARGE SCALE GENOMIC DNA]</scope>
    <source>
        <strain evidence="2 3">DSM 11590</strain>
    </source>
</reference>
<dbReference type="AlphaFoldDB" id="A0A7W9ZJZ0"/>
<keyword evidence="1" id="KW-0732">Signal</keyword>
<name>A0A7W9ZJZ0_NOVIT</name>
<protein>
    <submittedName>
        <fullName evidence="2">Uncharacterized protein</fullName>
    </submittedName>
</protein>
<evidence type="ECO:0000256" key="1">
    <source>
        <dbReference type="SAM" id="SignalP"/>
    </source>
</evidence>
<sequence>MRLPAIALSCLLLLFPEMAEAACRVPPAPASSVPKSDSGTGCPAGYRPTGSTCLPGTGARPALPKPEAESCPAGYTASGEFCVAGIAACHILRKSGPCPDGYRASGRAWCVSG</sequence>
<accession>A0A7W9ZJZ0</accession>
<feature type="chain" id="PRO_5031037562" evidence="1">
    <location>
        <begin position="22"/>
        <end position="113"/>
    </location>
</feature>
<organism evidence="2 3">
    <name type="scientific">Novispirillum itersonii</name>
    <name type="common">Aquaspirillum itersonii</name>
    <dbReference type="NCBI Taxonomy" id="189"/>
    <lineage>
        <taxon>Bacteria</taxon>
        <taxon>Pseudomonadati</taxon>
        <taxon>Pseudomonadota</taxon>
        <taxon>Alphaproteobacteria</taxon>
        <taxon>Rhodospirillales</taxon>
        <taxon>Novispirillaceae</taxon>
        <taxon>Novispirillum</taxon>
    </lineage>
</organism>
<evidence type="ECO:0000313" key="3">
    <source>
        <dbReference type="Proteomes" id="UP000544872"/>
    </source>
</evidence>
<comment type="caution">
    <text evidence="2">The sequence shown here is derived from an EMBL/GenBank/DDBJ whole genome shotgun (WGS) entry which is preliminary data.</text>
</comment>
<dbReference type="SUPFAM" id="SSF57184">
    <property type="entry name" value="Growth factor receptor domain"/>
    <property type="match status" value="1"/>
</dbReference>
<gene>
    <name evidence="2" type="ORF">FHS48_003075</name>
</gene>
<keyword evidence="3" id="KW-1185">Reference proteome</keyword>
<dbReference type="InterPro" id="IPR009030">
    <property type="entry name" value="Growth_fac_rcpt_cys_sf"/>
</dbReference>
<dbReference type="Proteomes" id="UP000544872">
    <property type="component" value="Unassembled WGS sequence"/>
</dbReference>
<dbReference type="EMBL" id="JACIIX010000012">
    <property type="protein sequence ID" value="MBB6211634.1"/>
    <property type="molecule type" value="Genomic_DNA"/>
</dbReference>